<dbReference type="Proteomes" id="UP001485043">
    <property type="component" value="Unassembled WGS sequence"/>
</dbReference>
<evidence type="ECO:0000256" key="1">
    <source>
        <dbReference type="SAM" id="MobiDB-lite"/>
    </source>
</evidence>
<accession>A0AAW1TF73</accession>
<evidence type="ECO:0000313" key="2">
    <source>
        <dbReference type="EMBL" id="KAK9867711.1"/>
    </source>
</evidence>
<feature type="compositionally biased region" description="Low complexity" evidence="1">
    <location>
        <begin position="366"/>
        <end position="375"/>
    </location>
</feature>
<sequence length="392" mass="44071">MRDRRYTAAEGSALPRRGSSGKLLIVASTGAQADEHATRSTGLLGGRKRLKGHGGMSANREQAITQDTMVDRYRNLYAKYGRDLMKVKLRAGPCAAKGLSSDMELELAYLRIRDTKPSMVWEWSPNHGLSTIFILAALADNGHGQLIAFDVNENWHDSEACMADQIEGRFRFVQGDVHNTFYEVESEVGMPDYLFLDSWHSHIMGMWYVSEVFPKMSKHTYVSLHDVHNPKFWGDSFDDKAFREGRDLRLRPAWMATEEGMTVLFGQMKVLRFEVWRESTKVTETKYEGPLTREEALGALQAETSLWIGKLTVKYSPDGPRGPRNLDSSETYVLQLAGGPGHRAPSPEPDIQPLIETFADMWQQAAASQPQSSRSLPLMQAEPLGQQMALQN</sequence>
<name>A0AAW1TF73_9CHLO</name>
<dbReference type="EMBL" id="JALJOV010000069">
    <property type="protein sequence ID" value="KAK9867711.1"/>
    <property type="molecule type" value="Genomic_DNA"/>
</dbReference>
<reference evidence="2 3" key="1">
    <citation type="journal article" date="2024" name="Nat. Commun.">
        <title>Phylogenomics reveals the evolutionary origins of lichenization in chlorophyte algae.</title>
        <authorList>
            <person name="Puginier C."/>
            <person name="Libourel C."/>
            <person name="Otte J."/>
            <person name="Skaloud P."/>
            <person name="Haon M."/>
            <person name="Grisel S."/>
            <person name="Petersen M."/>
            <person name="Berrin J.G."/>
            <person name="Delaux P.M."/>
            <person name="Dal Grande F."/>
            <person name="Keller J."/>
        </authorList>
    </citation>
    <scope>NUCLEOTIDE SEQUENCE [LARGE SCALE GENOMIC DNA]</scope>
    <source>
        <strain evidence="2 3">SAG 2523</strain>
    </source>
</reference>
<dbReference type="Pfam" id="PF13578">
    <property type="entry name" value="Methyltransf_24"/>
    <property type="match status" value="1"/>
</dbReference>
<protein>
    <submittedName>
        <fullName evidence="2">Uncharacterized protein</fullName>
    </submittedName>
</protein>
<dbReference type="AlphaFoldDB" id="A0AAW1TF73"/>
<keyword evidence="3" id="KW-1185">Reference proteome</keyword>
<feature type="region of interest" description="Disordered" evidence="1">
    <location>
        <begin position="366"/>
        <end position="392"/>
    </location>
</feature>
<comment type="caution">
    <text evidence="2">The sequence shown here is derived from an EMBL/GenBank/DDBJ whole genome shotgun (WGS) entry which is preliminary data.</text>
</comment>
<gene>
    <name evidence="2" type="ORF">WJX84_008077</name>
</gene>
<proteinExistence type="predicted"/>
<dbReference type="InterPro" id="IPR029063">
    <property type="entry name" value="SAM-dependent_MTases_sf"/>
</dbReference>
<organism evidence="2 3">
    <name type="scientific">Apatococcus fuscideae</name>
    <dbReference type="NCBI Taxonomy" id="2026836"/>
    <lineage>
        <taxon>Eukaryota</taxon>
        <taxon>Viridiplantae</taxon>
        <taxon>Chlorophyta</taxon>
        <taxon>core chlorophytes</taxon>
        <taxon>Trebouxiophyceae</taxon>
        <taxon>Chlorellales</taxon>
        <taxon>Chlorellaceae</taxon>
        <taxon>Apatococcus</taxon>
    </lineage>
</organism>
<dbReference type="Gene3D" id="3.40.50.150">
    <property type="entry name" value="Vaccinia Virus protein VP39"/>
    <property type="match status" value="1"/>
</dbReference>
<dbReference type="SUPFAM" id="SSF53335">
    <property type="entry name" value="S-adenosyl-L-methionine-dependent methyltransferases"/>
    <property type="match status" value="1"/>
</dbReference>
<evidence type="ECO:0000313" key="3">
    <source>
        <dbReference type="Proteomes" id="UP001485043"/>
    </source>
</evidence>